<dbReference type="EMBL" id="KF602048">
    <property type="protein sequence ID" value="AHE39013.1"/>
    <property type="molecule type" value="Genomic_DNA"/>
</dbReference>
<gene>
    <name evidence="1" type="ORF">pFRL3_236</name>
</gene>
<accession>V9Z4F9</accession>
<protein>
    <submittedName>
        <fullName evidence="1">Sporulation associated protein</fullName>
    </submittedName>
</protein>
<sequence length="92" mass="10355">MKRLGRGAAELLAIAEDLRHHDIQLELLTGPLQGVYDPSGHGNRSVDILARVQSSRAKDYVREFNAALALWRREPAVREFIHRTRKELGVAA</sequence>
<dbReference type="RefSeq" id="WP_024126394.1">
    <property type="nucleotide sequence ID" value="NC_023283.1"/>
</dbReference>
<dbReference type="AlphaFoldDB" id="V9Z4F9"/>
<geneLocation type="plasmid" evidence="1">
    <name>pFRL3</name>
</geneLocation>
<evidence type="ECO:0000313" key="1">
    <source>
        <dbReference type="EMBL" id="AHE39013.1"/>
    </source>
</evidence>
<organism evidence="1">
    <name type="scientific">Streptomyces sp. FR1</name>
    <dbReference type="NCBI Taxonomy" id="349971"/>
    <lineage>
        <taxon>Bacteria</taxon>
        <taxon>Bacillati</taxon>
        <taxon>Actinomycetota</taxon>
        <taxon>Actinomycetes</taxon>
        <taxon>Kitasatosporales</taxon>
        <taxon>Streptomycetaceae</taxon>
        <taxon>Streptomyces</taxon>
    </lineage>
</organism>
<proteinExistence type="predicted"/>
<keyword evidence="1" id="KW-0614">Plasmid</keyword>
<reference evidence="1" key="1">
    <citation type="submission" date="2013-09" db="EMBL/GenBank/DDBJ databases">
        <title>Complete nucleotide sequence of Streptomyces linear plasmid pFRL3.</title>
        <authorList>
            <person name="Chen Z."/>
            <person name="Fang P."/>
            <person name="Qin Z."/>
        </authorList>
    </citation>
    <scope>NUCLEOTIDE SEQUENCE</scope>
    <source>
        <plasmid evidence="1">pFRL3</plasmid>
    </source>
</reference>
<name>V9Z4F9_9ACTN</name>